<name>A0A5B7E0D5_PORTR</name>
<feature type="region of interest" description="Disordered" evidence="1">
    <location>
        <begin position="1"/>
        <end position="24"/>
    </location>
</feature>
<reference evidence="2 3" key="1">
    <citation type="submission" date="2019-05" db="EMBL/GenBank/DDBJ databases">
        <title>Another draft genome of Portunus trituberculatus and its Hox gene families provides insights of decapod evolution.</title>
        <authorList>
            <person name="Jeong J.-H."/>
            <person name="Song I."/>
            <person name="Kim S."/>
            <person name="Choi T."/>
            <person name="Kim D."/>
            <person name="Ryu S."/>
            <person name="Kim W."/>
        </authorList>
    </citation>
    <scope>NUCLEOTIDE SEQUENCE [LARGE SCALE GENOMIC DNA]</scope>
    <source>
        <tissue evidence="2">Muscle</tissue>
    </source>
</reference>
<evidence type="ECO:0000313" key="3">
    <source>
        <dbReference type="Proteomes" id="UP000324222"/>
    </source>
</evidence>
<comment type="caution">
    <text evidence="2">The sequence shown here is derived from an EMBL/GenBank/DDBJ whole genome shotgun (WGS) entry which is preliminary data.</text>
</comment>
<organism evidence="2 3">
    <name type="scientific">Portunus trituberculatus</name>
    <name type="common">Swimming crab</name>
    <name type="synonym">Neptunus trituberculatus</name>
    <dbReference type="NCBI Taxonomy" id="210409"/>
    <lineage>
        <taxon>Eukaryota</taxon>
        <taxon>Metazoa</taxon>
        <taxon>Ecdysozoa</taxon>
        <taxon>Arthropoda</taxon>
        <taxon>Crustacea</taxon>
        <taxon>Multicrustacea</taxon>
        <taxon>Malacostraca</taxon>
        <taxon>Eumalacostraca</taxon>
        <taxon>Eucarida</taxon>
        <taxon>Decapoda</taxon>
        <taxon>Pleocyemata</taxon>
        <taxon>Brachyura</taxon>
        <taxon>Eubrachyura</taxon>
        <taxon>Portunoidea</taxon>
        <taxon>Portunidae</taxon>
        <taxon>Portuninae</taxon>
        <taxon>Portunus</taxon>
    </lineage>
</organism>
<evidence type="ECO:0000256" key="1">
    <source>
        <dbReference type="SAM" id="MobiDB-lite"/>
    </source>
</evidence>
<evidence type="ECO:0000313" key="2">
    <source>
        <dbReference type="EMBL" id="MPC26653.1"/>
    </source>
</evidence>
<gene>
    <name evidence="2" type="ORF">E2C01_019800</name>
</gene>
<dbReference type="EMBL" id="VSRR010001629">
    <property type="protein sequence ID" value="MPC26653.1"/>
    <property type="molecule type" value="Genomic_DNA"/>
</dbReference>
<sequence>MGQSPAPLSRHLHPPPDSTSVLDTGEGVDCNHMLRSCCMSSTRMPWFLVTLGTQAPTPLFALSCMTPLRTKDGGARGGSRTQGQAISVLDTLQFNSVHLLRDELTFVTSFPVFSAAASFAKELEQSFTMHSELRLRAVTHSLLPAFSKGTGWGGIFVATWWVTGSTVMAVELLCLVTITPCTSDVCCAMATLHNSPPQQPH</sequence>
<keyword evidence="3" id="KW-1185">Reference proteome</keyword>
<accession>A0A5B7E0D5</accession>
<dbReference type="AlphaFoldDB" id="A0A5B7E0D5"/>
<proteinExistence type="predicted"/>
<dbReference type="Proteomes" id="UP000324222">
    <property type="component" value="Unassembled WGS sequence"/>
</dbReference>
<protein>
    <submittedName>
        <fullName evidence="2">Uncharacterized protein</fullName>
    </submittedName>
</protein>